<keyword evidence="2" id="KW-1133">Transmembrane helix</keyword>
<dbReference type="InterPro" id="IPR013762">
    <property type="entry name" value="Integrase-like_cat_sf"/>
</dbReference>
<accession>A0A931F5V7</accession>
<keyword evidence="1" id="KW-0233">DNA recombination</keyword>
<organism evidence="3 4">
    <name type="scientific">Nonomuraea cypriaca</name>
    <dbReference type="NCBI Taxonomy" id="1187855"/>
    <lineage>
        <taxon>Bacteria</taxon>
        <taxon>Bacillati</taxon>
        <taxon>Actinomycetota</taxon>
        <taxon>Actinomycetes</taxon>
        <taxon>Streptosporangiales</taxon>
        <taxon>Streptosporangiaceae</taxon>
        <taxon>Nonomuraea</taxon>
    </lineage>
</organism>
<keyword evidence="4" id="KW-1185">Reference proteome</keyword>
<proteinExistence type="predicted"/>
<gene>
    <name evidence="3" type="ORF">ITP53_43770</name>
</gene>
<sequence length="299" mass="31782">MAGAVAGLYDWRALVQARIVRFAPRVDPVTWERIGAEVARIVAAPEPCTPAMARLFLGTLTALARFAEARGYPARGTVWLSEELICAFTEQGCAHLSASTRASYASRLRRLALAAGVNGRAVPLSATDTARPYEAAEVGRLWAAAAGQRTPELRADARLLIGLGAGCGLSAAEIGWVRAHDVRACPAAVVVAVRGVRARLVVARRPFEQPLAEAAASRMGQVVYLLAPHRFKARERAASATLAKIRLPEQAPALATRRLRATWLAALLEAGVSLPVIAAVAGIDNLAVLTAMLRHVGRR</sequence>
<dbReference type="EMBL" id="JADOGI010000213">
    <property type="protein sequence ID" value="MBF8192486.1"/>
    <property type="molecule type" value="Genomic_DNA"/>
</dbReference>
<evidence type="ECO:0000256" key="2">
    <source>
        <dbReference type="SAM" id="Phobius"/>
    </source>
</evidence>
<dbReference type="RefSeq" id="WP_195901377.1">
    <property type="nucleotide sequence ID" value="NZ_JADOGI010000213.1"/>
</dbReference>
<name>A0A931F5V7_9ACTN</name>
<dbReference type="InterPro" id="IPR011010">
    <property type="entry name" value="DNA_brk_join_enz"/>
</dbReference>
<keyword evidence="2" id="KW-0472">Membrane</keyword>
<reference evidence="3" key="1">
    <citation type="submission" date="2020-11" db="EMBL/GenBank/DDBJ databases">
        <title>Whole-genome analyses of Nonomuraea sp. K274.</title>
        <authorList>
            <person name="Veyisoglu A."/>
        </authorList>
    </citation>
    <scope>NUCLEOTIDE SEQUENCE</scope>
    <source>
        <strain evidence="3">K274</strain>
    </source>
</reference>
<comment type="caution">
    <text evidence="3">The sequence shown here is derived from an EMBL/GenBank/DDBJ whole genome shotgun (WGS) entry which is preliminary data.</text>
</comment>
<dbReference type="SUPFAM" id="SSF56349">
    <property type="entry name" value="DNA breaking-rejoining enzymes"/>
    <property type="match status" value="1"/>
</dbReference>
<evidence type="ECO:0000256" key="1">
    <source>
        <dbReference type="ARBA" id="ARBA00023172"/>
    </source>
</evidence>
<evidence type="ECO:0000313" key="3">
    <source>
        <dbReference type="EMBL" id="MBF8192486.1"/>
    </source>
</evidence>
<dbReference type="GO" id="GO:0003677">
    <property type="term" value="F:DNA binding"/>
    <property type="evidence" value="ECO:0007669"/>
    <property type="project" value="InterPro"/>
</dbReference>
<dbReference type="GO" id="GO:0015074">
    <property type="term" value="P:DNA integration"/>
    <property type="evidence" value="ECO:0007669"/>
    <property type="project" value="InterPro"/>
</dbReference>
<dbReference type="Gene3D" id="1.10.443.10">
    <property type="entry name" value="Intergrase catalytic core"/>
    <property type="match status" value="1"/>
</dbReference>
<feature type="transmembrane region" description="Helical" evidence="2">
    <location>
        <begin position="263"/>
        <end position="293"/>
    </location>
</feature>
<protein>
    <submittedName>
        <fullName evidence="3">Uncharacterized protein</fullName>
    </submittedName>
</protein>
<evidence type="ECO:0000313" key="4">
    <source>
        <dbReference type="Proteomes" id="UP000605361"/>
    </source>
</evidence>
<dbReference type="GO" id="GO:0006310">
    <property type="term" value="P:DNA recombination"/>
    <property type="evidence" value="ECO:0007669"/>
    <property type="project" value="UniProtKB-KW"/>
</dbReference>
<dbReference type="AlphaFoldDB" id="A0A931F5V7"/>
<dbReference type="Proteomes" id="UP000605361">
    <property type="component" value="Unassembled WGS sequence"/>
</dbReference>
<keyword evidence="2" id="KW-0812">Transmembrane</keyword>